<organism evidence="3 4">
    <name type="scientific">Diplogelasinospora grovesii</name>
    <dbReference type="NCBI Taxonomy" id="303347"/>
    <lineage>
        <taxon>Eukaryota</taxon>
        <taxon>Fungi</taxon>
        <taxon>Dikarya</taxon>
        <taxon>Ascomycota</taxon>
        <taxon>Pezizomycotina</taxon>
        <taxon>Sordariomycetes</taxon>
        <taxon>Sordariomycetidae</taxon>
        <taxon>Sordariales</taxon>
        <taxon>Diplogelasinosporaceae</taxon>
        <taxon>Diplogelasinospora</taxon>
    </lineage>
</organism>
<dbReference type="PANTHER" id="PTHR42840">
    <property type="entry name" value="NAD(P)-BINDING ROSSMANN-FOLD SUPERFAMILY PROTEIN-RELATED"/>
    <property type="match status" value="1"/>
</dbReference>
<dbReference type="Pfam" id="PF01408">
    <property type="entry name" value="GFO_IDH_MocA"/>
    <property type="match status" value="1"/>
</dbReference>
<dbReference type="Proteomes" id="UP001303473">
    <property type="component" value="Unassembled WGS sequence"/>
</dbReference>
<dbReference type="Gene3D" id="3.40.50.720">
    <property type="entry name" value="NAD(P)-binding Rossmann-like Domain"/>
    <property type="match status" value="1"/>
</dbReference>
<dbReference type="Gene3D" id="3.30.360.10">
    <property type="entry name" value="Dihydrodipicolinate Reductase, domain 2"/>
    <property type="match status" value="1"/>
</dbReference>
<comment type="caution">
    <text evidence="3">The sequence shown here is derived from an EMBL/GenBank/DDBJ whole genome shotgun (WGS) entry which is preliminary data.</text>
</comment>
<dbReference type="AlphaFoldDB" id="A0AAN6N8J2"/>
<dbReference type="InterPro" id="IPR004104">
    <property type="entry name" value="Gfo/Idh/MocA-like_OxRdtase_C"/>
</dbReference>
<dbReference type="Pfam" id="PF02894">
    <property type="entry name" value="GFO_IDH_MocA_C"/>
    <property type="match status" value="1"/>
</dbReference>
<name>A0AAN6N8J2_9PEZI</name>
<dbReference type="EMBL" id="MU853796">
    <property type="protein sequence ID" value="KAK3940409.1"/>
    <property type="molecule type" value="Genomic_DNA"/>
</dbReference>
<dbReference type="PANTHER" id="PTHR42840:SF5">
    <property type="entry name" value="NAD(P)-BINDING ROSSMANN-FOLD SUPERFAMILY PROTEIN"/>
    <property type="match status" value="1"/>
</dbReference>
<feature type="domain" description="Gfo/Idh/MocA-like oxidoreductase C-terminal" evidence="2">
    <location>
        <begin position="163"/>
        <end position="351"/>
    </location>
</feature>
<proteinExistence type="predicted"/>
<gene>
    <name evidence="3" type="ORF">QBC46DRAFT_385315</name>
</gene>
<sequence length="355" mass="38180">MVGVALLGAGIFAREEHLPAIEASSDLELKAVWSRSESSAQALAAAVKSGAGSVDIYHGYSPSAAAAGKSLDDLLKREDVEGVIIALPILSQPDVVEKALRAGKHVLSEKPIAGDVQKGQELVSMYRGLADGRPIWAVAENFRYTASLVYAAQKVKELREVGGELTTFRLQQNGFVKRDNKYWNTEWRKVPEYQGGFLLDGGVHFVAGLRLLLTSLSPSNEISSLAAFSTLLEERLLPVDTVHAVAKTQSGKIGTISLSFGTEFKSGLEIDVNTTKGSVFWEPKSVRVVTSAGEETRKFEKDSGVKAEVAAFGKSIVEGKADPRQTPEEGLKDLEVLQRLLESGEAGASVKTMHV</sequence>
<dbReference type="GO" id="GO:0016491">
    <property type="term" value="F:oxidoreductase activity"/>
    <property type="evidence" value="ECO:0007669"/>
    <property type="project" value="TreeGrafter"/>
</dbReference>
<dbReference type="InterPro" id="IPR036291">
    <property type="entry name" value="NAD(P)-bd_dom_sf"/>
</dbReference>
<dbReference type="GO" id="GO:0000166">
    <property type="term" value="F:nucleotide binding"/>
    <property type="evidence" value="ECO:0007669"/>
    <property type="project" value="InterPro"/>
</dbReference>
<keyword evidence="4" id="KW-1185">Reference proteome</keyword>
<dbReference type="InterPro" id="IPR000683">
    <property type="entry name" value="Gfo/Idh/MocA-like_OxRdtase_N"/>
</dbReference>
<evidence type="ECO:0000259" key="1">
    <source>
        <dbReference type="Pfam" id="PF01408"/>
    </source>
</evidence>
<dbReference type="GO" id="GO:0006740">
    <property type="term" value="P:NADPH regeneration"/>
    <property type="evidence" value="ECO:0007669"/>
    <property type="project" value="TreeGrafter"/>
</dbReference>
<reference evidence="4" key="1">
    <citation type="journal article" date="2023" name="Mol. Phylogenet. Evol.">
        <title>Genome-scale phylogeny and comparative genomics of the fungal order Sordariales.</title>
        <authorList>
            <person name="Hensen N."/>
            <person name="Bonometti L."/>
            <person name="Westerberg I."/>
            <person name="Brannstrom I.O."/>
            <person name="Guillou S."/>
            <person name="Cros-Aarteil S."/>
            <person name="Calhoun S."/>
            <person name="Haridas S."/>
            <person name="Kuo A."/>
            <person name="Mondo S."/>
            <person name="Pangilinan J."/>
            <person name="Riley R."/>
            <person name="LaButti K."/>
            <person name="Andreopoulos B."/>
            <person name="Lipzen A."/>
            <person name="Chen C."/>
            <person name="Yan M."/>
            <person name="Daum C."/>
            <person name="Ng V."/>
            <person name="Clum A."/>
            <person name="Steindorff A."/>
            <person name="Ohm R.A."/>
            <person name="Martin F."/>
            <person name="Silar P."/>
            <person name="Natvig D.O."/>
            <person name="Lalanne C."/>
            <person name="Gautier V."/>
            <person name="Ament-Velasquez S.L."/>
            <person name="Kruys A."/>
            <person name="Hutchinson M.I."/>
            <person name="Powell A.J."/>
            <person name="Barry K."/>
            <person name="Miller A.N."/>
            <person name="Grigoriev I.V."/>
            <person name="Debuchy R."/>
            <person name="Gladieux P."/>
            <person name="Hiltunen Thoren M."/>
            <person name="Johannesson H."/>
        </authorList>
    </citation>
    <scope>NUCLEOTIDE SEQUENCE [LARGE SCALE GENOMIC DNA]</scope>
    <source>
        <strain evidence="4">CBS 340.73</strain>
    </source>
</reference>
<dbReference type="SUPFAM" id="SSF51735">
    <property type="entry name" value="NAD(P)-binding Rossmann-fold domains"/>
    <property type="match status" value="1"/>
</dbReference>
<evidence type="ECO:0000313" key="4">
    <source>
        <dbReference type="Proteomes" id="UP001303473"/>
    </source>
</evidence>
<accession>A0AAN6N8J2</accession>
<dbReference type="GO" id="GO:0005737">
    <property type="term" value="C:cytoplasm"/>
    <property type="evidence" value="ECO:0007669"/>
    <property type="project" value="TreeGrafter"/>
</dbReference>
<evidence type="ECO:0000313" key="3">
    <source>
        <dbReference type="EMBL" id="KAK3940409.1"/>
    </source>
</evidence>
<evidence type="ECO:0000259" key="2">
    <source>
        <dbReference type="Pfam" id="PF02894"/>
    </source>
</evidence>
<protein>
    <submittedName>
        <fullName evidence="3">Uncharacterized protein</fullName>
    </submittedName>
</protein>
<feature type="domain" description="Gfo/Idh/MocA-like oxidoreductase N-terminal" evidence="1">
    <location>
        <begin position="3"/>
        <end position="126"/>
    </location>
</feature>
<dbReference type="SUPFAM" id="SSF55347">
    <property type="entry name" value="Glyceraldehyde-3-phosphate dehydrogenase-like, C-terminal domain"/>
    <property type="match status" value="1"/>
</dbReference>